<evidence type="ECO:0000313" key="4">
    <source>
        <dbReference type="Proteomes" id="UP000264800"/>
    </source>
</evidence>
<dbReference type="InterPro" id="IPR012677">
    <property type="entry name" value="Nucleotide-bd_a/b_plait_sf"/>
</dbReference>
<dbReference type="OMA" id="TLAFPCY"/>
<proteinExistence type="predicted"/>
<dbReference type="RefSeq" id="XP_017278386.1">
    <property type="nucleotide sequence ID" value="XM_017422897.3"/>
</dbReference>
<dbReference type="STRING" id="37003.ENSKMAP00000000300"/>
<evidence type="ECO:0000256" key="1">
    <source>
        <dbReference type="SAM" id="MobiDB-lite"/>
    </source>
</evidence>
<evidence type="ECO:0000313" key="3">
    <source>
        <dbReference type="Ensembl" id="ENSKMAP00000000300.1"/>
    </source>
</evidence>
<feature type="compositionally biased region" description="Polar residues" evidence="1">
    <location>
        <begin position="123"/>
        <end position="146"/>
    </location>
</feature>
<dbReference type="InterPro" id="IPR039884">
    <property type="entry name" value="R3HC1/R3HCL"/>
</dbReference>
<dbReference type="PANTHER" id="PTHR21678">
    <property type="entry name" value="GROWTH INHIBITION AND DIFFERENTIATION RELATED PROTEIN 88"/>
    <property type="match status" value="1"/>
</dbReference>
<keyword evidence="4" id="KW-1185">Reference proteome</keyword>
<dbReference type="GO" id="GO:0003676">
    <property type="term" value="F:nucleic acid binding"/>
    <property type="evidence" value="ECO:0007669"/>
    <property type="project" value="InterPro"/>
</dbReference>
<reference evidence="3" key="2">
    <citation type="submission" date="2025-09" db="UniProtKB">
        <authorList>
            <consortium name="Ensembl"/>
        </authorList>
    </citation>
    <scope>IDENTIFICATION</scope>
</reference>
<feature type="domain" description="R3H" evidence="2">
    <location>
        <begin position="11"/>
        <end position="57"/>
    </location>
</feature>
<dbReference type="KEGG" id="kmr:108239876"/>
<dbReference type="Gene3D" id="3.30.70.330">
    <property type="match status" value="1"/>
</dbReference>
<dbReference type="Proteomes" id="UP000264800">
    <property type="component" value="Unplaced"/>
</dbReference>
<protein>
    <submittedName>
        <fullName evidence="3">R3H domain and coiled-coil containing 1</fullName>
    </submittedName>
</protein>
<reference evidence="3" key="1">
    <citation type="submission" date="2025-08" db="UniProtKB">
        <authorList>
            <consortium name="Ensembl"/>
        </authorList>
    </citation>
    <scope>IDENTIFICATION</scope>
</reference>
<dbReference type="GeneTree" id="ENSGT00530000063711"/>
<dbReference type="SUPFAM" id="SSF82708">
    <property type="entry name" value="R3H domain"/>
    <property type="match status" value="1"/>
</dbReference>
<dbReference type="Gene3D" id="3.30.1370.50">
    <property type="entry name" value="R3H-like domain"/>
    <property type="match status" value="1"/>
</dbReference>
<dbReference type="InterPro" id="IPR035979">
    <property type="entry name" value="RBD_domain_sf"/>
</dbReference>
<dbReference type="OrthoDB" id="5418203at2759"/>
<dbReference type="GeneID" id="108239876"/>
<name>A0A3Q2ZCJ7_KRYMA</name>
<organism evidence="3 4">
    <name type="scientific">Kryptolebias marmoratus</name>
    <name type="common">Mangrove killifish</name>
    <name type="synonym">Rivulus marmoratus</name>
    <dbReference type="NCBI Taxonomy" id="37003"/>
    <lineage>
        <taxon>Eukaryota</taxon>
        <taxon>Metazoa</taxon>
        <taxon>Chordata</taxon>
        <taxon>Craniata</taxon>
        <taxon>Vertebrata</taxon>
        <taxon>Euteleostomi</taxon>
        <taxon>Actinopterygii</taxon>
        <taxon>Neopterygii</taxon>
        <taxon>Teleostei</taxon>
        <taxon>Neoteleostei</taxon>
        <taxon>Acanthomorphata</taxon>
        <taxon>Ovalentaria</taxon>
        <taxon>Atherinomorphae</taxon>
        <taxon>Cyprinodontiformes</taxon>
        <taxon>Rivulidae</taxon>
        <taxon>Kryptolebias</taxon>
    </lineage>
</organism>
<dbReference type="Pfam" id="PF01424">
    <property type="entry name" value="R3H"/>
    <property type="match status" value="1"/>
</dbReference>
<evidence type="ECO:0000259" key="2">
    <source>
        <dbReference type="Pfam" id="PF01424"/>
    </source>
</evidence>
<dbReference type="InterPro" id="IPR001374">
    <property type="entry name" value="R3H_dom"/>
</dbReference>
<dbReference type="InterPro" id="IPR036867">
    <property type="entry name" value="R3H_dom_sf"/>
</dbReference>
<dbReference type="SUPFAM" id="SSF54928">
    <property type="entry name" value="RNA-binding domain, RBD"/>
    <property type="match status" value="1"/>
</dbReference>
<dbReference type="PANTHER" id="PTHR21678:SF6">
    <property type="entry name" value="R3H AND COILED-COIL DOMAIN-CONTAINING PROTEIN 1"/>
    <property type="match status" value="1"/>
</dbReference>
<dbReference type="Ensembl" id="ENSKMAT00000000329.1">
    <property type="protein sequence ID" value="ENSKMAP00000000300.1"/>
    <property type="gene ID" value="ENSKMAG00000000286.1"/>
</dbReference>
<dbReference type="AlphaFoldDB" id="A0A3Q2ZCJ7"/>
<dbReference type="CTD" id="203069"/>
<feature type="region of interest" description="Disordered" evidence="1">
    <location>
        <begin position="60"/>
        <end position="168"/>
    </location>
</feature>
<accession>A0A3Q2ZCJ7</accession>
<sequence>MDDLETYQQENNSKSVLLFPPLPSRLRYLIHRTVEDVPELTTFSVGESWCRQVVVCPSELRGESDEDSDLEGSGCYNEEPLSRKAEMGGSIKPKAPGPPQSRGPKRPDQPLYVPRAARERRSSQNSHGSTANRDYQSSARCSSNSCCPPGATEPKSQQPGAKGVEDKMNNCANSSGPCFQDKTQKPALSLHESEAVVWEETQFSFAEMNLDGDEREDLACLSDSVQTEDTSTDTDDVTEQIKAHLKETDVVSIKLVHGDYSVYENVVLNSDDFGHVIEIYNFPAMFKTNDLLDAFSEYSDGGMKIKWVDDTHALGVFSTEAAALHALSICHPLLKTRALSEASKKAKGKAIRRAEFIQPVKERPRTDCAVAKRMVTRALGIRGRGRLQRY</sequence>